<comment type="caution">
    <text evidence="2">The sequence shown here is derived from an EMBL/GenBank/DDBJ whole genome shotgun (WGS) entry which is preliminary data.</text>
</comment>
<keyword evidence="3" id="KW-1185">Reference proteome</keyword>
<proteinExistence type="predicted"/>
<name>A0ABP6C1L8_9ACTN</name>
<sequence length="223" mass="25001">MPDNQGMTPEYYERLWQWDGSDTPSRPPLDLRTHLLLTNTSRAQQAELAHQQHQSSQNFLNLVQGKENAARQEASTASAAYDQMLESDSPEDGDKEQEQQISALARSERAEEVADAWQHVRQMYVEANLRTPDEITHHPQVRDAYTVAFRAQQVYDQDYGPEQPVAQAAQQSNRFLSSQSGNRHQRVGPPPGFSGSPSQPPRTPRQGTGHSQGQGGNRGRTSR</sequence>
<accession>A0ABP6C1L8</accession>
<dbReference type="RefSeq" id="WP_344562385.1">
    <property type="nucleotide sequence ID" value="NZ_BAAARJ010000003.1"/>
</dbReference>
<protein>
    <submittedName>
        <fullName evidence="2">Uncharacterized protein</fullName>
    </submittedName>
</protein>
<feature type="region of interest" description="Disordered" evidence="1">
    <location>
        <begin position="86"/>
        <end position="107"/>
    </location>
</feature>
<dbReference type="Proteomes" id="UP001501447">
    <property type="component" value="Unassembled WGS sequence"/>
</dbReference>
<feature type="compositionally biased region" description="Pro residues" evidence="1">
    <location>
        <begin position="188"/>
        <end position="203"/>
    </location>
</feature>
<evidence type="ECO:0000313" key="2">
    <source>
        <dbReference type="EMBL" id="GAA2597833.1"/>
    </source>
</evidence>
<feature type="compositionally biased region" description="Gly residues" evidence="1">
    <location>
        <begin position="210"/>
        <end position="223"/>
    </location>
</feature>
<dbReference type="EMBL" id="BAAARJ010000003">
    <property type="protein sequence ID" value="GAA2597833.1"/>
    <property type="molecule type" value="Genomic_DNA"/>
</dbReference>
<evidence type="ECO:0000256" key="1">
    <source>
        <dbReference type="SAM" id="MobiDB-lite"/>
    </source>
</evidence>
<reference evidence="3" key="1">
    <citation type="journal article" date="2019" name="Int. J. Syst. Evol. Microbiol.">
        <title>The Global Catalogue of Microorganisms (GCM) 10K type strain sequencing project: providing services to taxonomists for standard genome sequencing and annotation.</title>
        <authorList>
            <consortium name="The Broad Institute Genomics Platform"/>
            <consortium name="The Broad Institute Genome Sequencing Center for Infectious Disease"/>
            <person name="Wu L."/>
            <person name="Ma J."/>
        </authorList>
    </citation>
    <scope>NUCLEOTIDE SEQUENCE [LARGE SCALE GENOMIC DNA]</scope>
    <source>
        <strain evidence="3">JCM 16373</strain>
    </source>
</reference>
<gene>
    <name evidence="2" type="ORF">GCM10009863_09020</name>
</gene>
<feature type="compositionally biased region" description="Polar residues" evidence="1">
    <location>
        <begin position="168"/>
        <end position="182"/>
    </location>
</feature>
<organism evidence="2 3">
    <name type="scientific">Streptomyces axinellae</name>
    <dbReference type="NCBI Taxonomy" id="552788"/>
    <lineage>
        <taxon>Bacteria</taxon>
        <taxon>Bacillati</taxon>
        <taxon>Actinomycetota</taxon>
        <taxon>Actinomycetes</taxon>
        <taxon>Kitasatosporales</taxon>
        <taxon>Streptomycetaceae</taxon>
        <taxon>Streptomyces</taxon>
    </lineage>
</organism>
<evidence type="ECO:0000313" key="3">
    <source>
        <dbReference type="Proteomes" id="UP001501447"/>
    </source>
</evidence>
<feature type="region of interest" description="Disordered" evidence="1">
    <location>
        <begin position="162"/>
        <end position="223"/>
    </location>
</feature>